<dbReference type="RefSeq" id="WP_052023271.1">
    <property type="nucleotide sequence ID" value="NZ_AXCW01000494.1"/>
</dbReference>
<protein>
    <submittedName>
        <fullName evidence="5">LacI family transcriptional regulator</fullName>
    </submittedName>
</protein>
<evidence type="ECO:0000313" key="6">
    <source>
        <dbReference type="Proteomes" id="UP000019753"/>
    </source>
</evidence>
<name>A0A021VKS7_9CELL</name>
<dbReference type="SUPFAM" id="SSF53822">
    <property type="entry name" value="Periplasmic binding protein-like I"/>
    <property type="match status" value="1"/>
</dbReference>
<dbReference type="OrthoDB" id="59108at2"/>
<feature type="domain" description="HTH lacI-type" evidence="4">
    <location>
        <begin position="4"/>
        <end position="59"/>
    </location>
</feature>
<evidence type="ECO:0000256" key="3">
    <source>
        <dbReference type="ARBA" id="ARBA00023163"/>
    </source>
</evidence>
<evidence type="ECO:0000256" key="2">
    <source>
        <dbReference type="ARBA" id="ARBA00023125"/>
    </source>
</evidence>
<dbReference type="Gene3D" id="3.40.50.2300">
    <property type="match status" value="1"/>
</dbReference>
<dbReference type="InterPro" id="IPR010982">
    <property type="entry name" value="Lambda_DNA-bd_dom_sf"/>
</dbReference>
<comment type="caution">
    <text evidence="5">The sequence shown here is derived from an EMBL/GenBank/DDBJ whole genome shotgun (WGS) entry which is preliminary data.</text>
</comment>
<keyword evidence="3" id="KW-0804">Transcription</keyword>
<evidence type="ECO:0000313" key="5">
    <source>
        <dbReference type="EMBL" id="EYR61819.1"/>
    </source>
</evidence>
<dbReference type="PANTHER" id="PTHR30146">
    <property type="entry name" value="LACI-RELATED TRANSCRIPTIONAL REPRESSOR"/>
    <property type="match status" value="1"/>
</dbReference>
<proteinExistence type="predicted"/>
<dbReference type="Pfam" id="PF00532">
    <property type="entry name" value="Peripla_BP_1"/>
    <property type="match status" value="1"/>
</dbReference>
<dbReference type="Pfam" id="PF00356">
    <property type="entry name" value="LacI"/>
    <property type="match status" value="1"/>
</dbReference>
<gene>
    <name evidence="5" type="ORF">N866_15825</name>
</gene>
<dbReference type="Proteomes" id="UP000019753">
    <property type="component" value="Unassembled WGS sequence"/>
</dbReference>
<reference evidence="5 6" key="1">
    <citation type="submission" date="2014-01" db="EMBL/GenBank/DDBJ databases">
        <title>Actinotalea ferrariae CF5-4.</title>
        <authorList>
            <person name="Chen F."/>
            <person name="Li Y."/>
            <person name="Wang G."/>
        </authorList>
    </citation>
    <scope>NUCLEOTIDE SEQUENCE [LARGE SCALE GENOMIC DNA]</scope>
    <source>
        <strain evidence="5 6">CF5-4</strain>
    </source>
</reference>
<accession>A0A021VKS7</accession>
<evidence type="ECO:0000256" key="1">
    <source>
        <dbReference type="ARBA" id="ARBA00023015"/>
    </source>
</evidence>
<dbReference type="PANTHER" id="PTHR30146:SF138">
    <property type="entry name" value="TRANSCRIPTIONAL REGULATORY PROTEIN"/>
    <property type="match status" value="1"/>
</dbReference>
<dbReference type="AlphaFoldDB" id="A0A021VKS7"/>
<dbReference type="GO" id="GO:0000976">
    <property type="term" value="F:transcription cis-regulatory region binding"/>
    <property type="evidence" value="ECO:0007669"/>
    <property type="project" value="TreeGrafter"/>
</dbReference>
<keyword evidence="1" id="KW-0805">Transcription regulation</keyword>
<dbReference type="SMART" id="SM00354">
    <property type="entry name" value="HTH_LACI"/>
    <property type="match status" value="1"/>
</dbReference>
<dbReference type="PROSITE" id="PS50932">
    <property type="entry name" value="HTH_LACI_2"/>
    <property type="match status" value="1"/>
</dbReference>
<evidence type="ECO:0000259" key="4">
    <source>
        <dbReference type="PROSITE" id="PS50932"/>
    </source>
</evidence>
<dbReference type="InterPro" id="IPR028082">
    <property type="entry name" value="Peripla_BP_I"/>
</dbReference>
<dbReference type="InterPro" id="IPR001761">
    <property type="entry name" value="Peripla_BP/Lac1_sug-bd_dom"/>
</dbReference>
<dbReference type="SUPFAM" id="SSF47413">
    <property type="entry name" value="lambda repressor-like DNA-binding domains"/>
    <property type="match status" value="1"/>
</dbReference>
<feature type="non-terminal residue" evidence="5">
    <location>
        <position position="271"/>
    </location>
</feature>
<keyword evidence="2" id="KW-0238">DNA-binding</keyword>
<dbReference type="GO" id="GO:0003700">
    <property type="term" value="F:DNA-binding transcription factor activity"/>
    <property type="evidence" value="ECO:0007669"/>
    <property type="project" value="TreeGrafter"/>
</dbReference>
<dbReference type="EMBL" id="AXCW01000494">
    <property type="protein sequence ID" value="EYR61819.1"/>
    <property type="molecule type" value="Genomic_DNA"/>
</dbReference>
<dbReference type="InterPro" id="IPR000843">
    <property type="entry name" value="HTH_LacI"/>
</dbReference>
<dbReference type="Gene3D" id="1.10.260.40">
    <property type="entry name" value="lambda repressor-like DNA-binding domains"/>
    <property type="match status" value="1"/>
</dbReference>
<keyword evidence="6" id="KW-1185">Reference proteome</keyword>
<organism evidence="5 6">
    <name type="scientific">Actinotalea ferrariae CF5-4</name>
    <dbReference type="NCBI Taxonomy" id="948458"/>
    <lineage>
        <taxon>Bacteria</taxon>
        <taxon>Bacillati</taxon>
        <taxon>Actinomycetota</taxon>
        <taxon>Actinomycetes</taxon>
        <taxon>Micrococcales</taxon>
        <taxon>Cellulomonadaceae</taxon>
        <taxon>Actinotalea</taxon>
    </lineage>
</organism>
<sequence>MRKVTLQTVADVVGVSRMTVSNAFSRPDQLSTELRARILAAAAELGYVGPDPAARGLARGAVGAVGLLTQSLRHTFSDEISTRFLGAIARELAPTGLALTLLPTPEPADAAPAWDVAVDAAIVYSCLPGSPAIELLRRRRVPLVHVDQPPDDDAPGVNVDDRAGARAAAQHLLDLGHRRIGIVTVGLGEDPGVETRSADELLAATAAHAPHQRLLGWLDALDAAGVRPVVARQADNYVDTDAGAHALLGAVTRTAQTPTARTPTSQTPATQ</sequence>